<keyword evidence="1" id="KW-0472">Membrane</keyword>
<dbReference type="Proteomes" id="UP001145799">
    <property type="component" value="Unassembled WGS sequence"/>
</dbReference>
<reference evidence="4 6" key="2">
    <citation type="submission" date="2023-07" db="EMBL/GenBank/DDBJ databases">
        <title>Sequencing the genomes of 1000 actinobacteria strains.</title>
        <authorList>
            <person name="Klenk H.-P."/>
        </authorList>
    </citation>
    <scope>NUCLEOTIDE SEQUENCE [LARGE SCALE GENOMIC DNA]</scope>
    <source>
        <strain evidence="4 6">DSM 44724</strain>
    </source>
</reference>
<organism evidence="3 5">
    <name type="scientific">Glycomyces lechevalierae</name>
    <dbReference type="NCBI Taxonomy" id="256034"/>
    <lineage>
        <taxon>Bacteria</taxon>
        <taxon>Bacillati</taxon>
        <taxon>Actinomycetota</taxon>
        <taxon>Actinomycetes</taxon>
        <taxon>Glycomycetales</taxon>
        <taxon>Glycomycetaceae</taxon>
        <taxon>Glycomyces</taxon>
    </lineage>
</organism>
<keyword evidence="2" id="KW-0732">Signal</keyword>
<dbReference type="NCBIfam" id="TIGR01167">
    <property type="entry name" value="LPXTG_anchor"/>
    <property type="match status" value="1"/>
</dbReference>
<keyword evidence="1" id="KW-1133">Transmembrane helix</keyword>
<evidence type="ECO:0000313" key="4">
    <source>
        <dbReference type="EMBL" id="MDR7338612.1"/>
    </source>
</evidence>
<feature type="transmembrane region" description="Helical" evidence="1">
    <location>
        <begin position="496"/>
        <end position="516"/>
    </location>
</feature>
<proteinExistence type="predicted"/>
<evidence type="ECO:0000256" key="1">
    <source>
        <dbReference type="SAM" id="Phobius"/>
    </source>
</evidence>
<protein>
    <submittedName>
        <fullName evidence="3">LPXTG cell wall anchor domain-containing protein</fullName>
    </submittedName>
    <submittedName>
        <fullName evidence="4">LPXTG-motif cell wall-anchored protein</fullName>
    </submittedName>
</protein>
<evidence type="ECO:0000313" key="6">
    <source>
        <dbReference type="Proteomes" id="UP001183604"/>
    </source>
</evidence>
<comment type="caution">
    <text evidence="3">The sequence shown here is derived from an EMBL/GenBank/DDBJ whole genome shotgun (WGS) entry which is preliminary data.</text>
</comment>
<keyword evidence="1" id="KW-0812">Transmembrane</keyword>
<accession>A0A9X3SXY4</accession>
<feature type="signal peptide" evidence="2">
    <location>
        <begin position="1"/>
        <end position="33"/>
    </location>
</feature>
<dbReference type="Proteomes" id="UP001183604">
    <property type="component" value="Unassembled WGS sequence"/>
</dbReference>
<sequence>MRLSHPLRAGRRALAVLGTAALGVGVFALPAAAQPALPTVDVVFDEPVYAGADPATGSIHLEFGDDFEPGEHEVFAQLSVYGNGWLLAGGETDDGACLMEAVPPQWVNCTAEDADGSIDFAFDYSAGIEMATDEYDWTLLVSVDDVAYDPIHGTVEVEGDDDPGENDEDWPYLHSYLEYTDVKPGDAVGVTADLLQEVPLAEDAAAVVVSASASDYIPSGQVALTADYDNCIQDDQEYVTCVITDFEDAPGTVFGFADPITYQVSGQAPGPVDVCSCSYWVRTVNADELEDLYGGVFWDEDSDDLFGFRVVDEPESEFVDRWNGDISITTTANPFDLSVADSNIKGAKGTQVTVSVPVKNLGPADAPLFFDGPGSYGLILDLPKGVELARLDSDDDTVYCFEPDEAQVVNSFPQSDLKNADYVCIFDSLGADESFDFKFTVKITDANANGKGTLEVAAMDNDGYPGVADADTKNNKADITVNGTGSGNLPKTGASLGLVIGVAALVLVAGVVLMVVTSRRRKAAAGE</sequence>
<evidence type="ECO:0000313" key="3">
    <source>
        <dbReference type="EMBL" id="MDA1387437.1"/>
    </source>
</evidence>
<dbReference type="EMBL" id="JAVDYD010000001">
    <property type="protein sequence ID" value="MDR7338612.1"/>
    <property type="molecule type" value="Genomic_DNA"/>
</dbReference>
<name>A0A9X3SXY4_9ACTN</name>
<dbReference type="RefSeq" id="WP_270123944.1">
    <property type="nucleotide sequence ID" value="NZ_BAAAOM010000004.1"/>
</dbReference>
<dbReference type="EMBL" id="JAPZVQ010000016">
    <property type="protein sequence ID" value="MDA1387437.1"/>
    <property type="molecule type" value="Genomic_DNA"/>
</dbReference>
<feature type="chain" id="PRO_5040811722" evidence="2">
    <location>
        <begin position="34"/>
        <end position="527"/>
    </location>
</feature>
<reference evidence="3" key="1">
    <citation type="submission" date="2022-12" db="EMBL/GenBank/DDBJ databases">
        <title>Gycomyces niveus sp.nov., a novel actinomycete isolated from soil in Shouguang.</title>
        <authorList>
            <person name="Yang X."/>
        </authorList>
    </citation>
    <scope>NUCLEOTIDE SEQUENCE</scope>
    <source>
        <strain evidence="3">DSM 44724</strain>
    </source>
</reference>
<evidence type="ECO:0000256" key="2">
    <source>
        <dbReference type="SAM" id="SignalP"/>
    </source>
</evidence>
<keyword evidence="6" id="KW-1185">Reference proteome</keyword>
<gene>
    <name evidence="4" type="ORF">J2S69_002331</name>
    <name evidence="3" type="ORF">O2L01_20750</name>
</gene>
<evidence type="ECO:0000313" key="5">
    <source>
        <dbReference type="Proteomes" id="UP001145799"/>
    </source>
</evidence>
<dbReference type="AlphaFoldDB" id="A0A9X3SXY4"/>